<dbReference type="Pfam" id="PF06912">
    <property type="entry name" value="DUF1275"/>
    <property type="match status" value="1"/>
</dbReference>
<feature type="transmembrane region" description="Helical" evidence="1">
    <location>
        <begin position="20"/>
        <end position="43"/>
    </location>
</feature>
<dbReference type="OrthoDB" id="270162at2"/>
<keyword evidence="1" id="KW-0812">Transmembrane</keyword>
<feature type="transmembrane region" description="Helical" evidence="1">
    <location>
        <begin position="118"/>
        <end position="139"/>
    </location>
</feature>
<dbReference type="EMBL" id="LAJG01000048">
    <property type="protein sequence ID" value="KKB75896.1"/>
    <property type="molecule type" value="Genomic_DNA"/>
</dbReference>
<feature type="transmembrane region" description="Helical" evidence="1">
    <location>
        <begin position="208"/>
        <end position="225"/>
    </location>
</feature>
<sequence length="231" mass="24082">MLIREGEERTFDTDIRLAALLSGVAGAINAATFQATGLFSANMTGNVSALSDSISLGQVSRTALMVSLVLVFIVGAFSSGLLIEAGRQRGVRAIYAYSISFEAVMLIALGAADLTWHSVLSGGGLILGMSFVMGLQNAATTRISNARVRTTHVSGMATDIGLGLAAMVTAAHDRKSAVARLRLYLFTIIAFLAGGVAGVALYLLSGGYVFVVAGWVLLAIAVPEVRRARRS</sequence>
<dbReference type="PATRIC" id="fig|361041.3.peg.3272"/>
<keyword evidence="1" id="KW-0472">Membrane</keyword>
<feature type="transmembrane region" description="Helical" evidence="1">
    <location>
        <begin position="183"/>
        <end position="202"/>
    </location>
</feature>
<evidence type="ECO:0000313" key="2">
    <source>
        <dbReference type="EMBL" id="KKB75896.1"/>
    </source>
</evidence>
<dbReference type="Proteomes" id="UP000033514">
    <property type="component" value="Unassembled WGS sequence"/>
</dbReference>
<name>A0A0F5L0E1_9HYPH</name>
<evidence type="ECO:0008006" key="4">
    <source>
        <dbReference type="Google" id="ProtNLM"/>
    </source>
</evidence>
<organism evidence="2 3">
    <name type="scientific">Devosia soli</name>
    <dbReference type="NCBI Taxonomy" id="361041"/>
    <lineage>
        <taxon>Bacteria</taxon>
        <taxon>Pseudomonadati</taxon>
        <taxon>Pseudomonadota</taxon>
        <taxon>Alphaproteobacteria</taxon>
        <taxon>Hyphomicrobiales</taxon>
        <taxon>Devosiaceae</taxon>
        <taxon>Devosia</taxon>
    </lineage>
</organism>
<protein>
    <recommendedName>
        <fullName evidence="4">Transmembrane protein</fullName>
    </recommendedName>
</protein>
<keyword evidence="3" id="KW-1185">Reference proteome</keyword>
<dbReference type="AlphaFoldDB" id="A0A0F5L0E1"/>
<dbReference type="PANTHER" id="PTHR37314:SF4">
    <property type="entry name" value="UPF0700 TRANSMEMBRANE PROTEIN YOAK"/>
    <property type="match status" value="1"/>
</dbReference>
<feature type="transmembrane region" description="Helical" evidence="1">
    <location>
        <begin position="94"/>
        <end position="112"/>
    </location>
</feature>
<reference evidence="2 3" key="1">
    <citation type="submission" date="2015-03" db="EMBL/GenBank/DDBJ databases">
        <authorList>
            <person name="Hassan Y.I."/>
            <person name="Lepp D."/>
            <person name="Zhou T."/>
        </authorList>
    </citation>
    <scope>NUCLEOTIDE SEQUENCE [LARGE SCALE GENOMIC DNA]</scope>
    <source>
        <strain evidence="2 3">GH2-10</strain>
    </source>
</reference>
<evidence type="ECO:0000256" key="1">
    <source>
        <dbReference type="SAM" id="Phobius"/>
    </source>
</evidence>
<feature type="transmembrane region" description="Helical" evidence="1">
    <location>
        <begin position="63"/>
        <end position="82"/>
    </location>
</feature>
<dbReference type="InterPro" id="IPR010699">
    <property type="entry name" value="DUF1275"/>
</dbReference>
<dbReference type="PANTHER" id="PTHR37314">
    <property type="entry name" value="SLR0142 PROTEIN"/>
    <property type="match status" value="1"/>
</dbReference>
<keyword evidence="1" id="KW-1133">Transmembrane helix</keyword>
<accession>A0A0F5L0E1</accession>
<proteinExistence type="predicted"/>
<dbReference type="RefSeq" id="WP_046144713.1">
    <property type="nucleotide sequence ID" value="NZ_LAJG01000048.1"/>
</dbReference>
<evidence type="ECO:0000313" key="3">
    <source>
        <dbReference type="Proteomes" id="UP000033514"/>
    </source>
</evidence>
<gene>
    <name evidence="2" type="ORF">VW35_19270</name>
</gene>
<comment type="caution">
    <text evidence="2">The sequence shown here is derived from an EMBL/GenBank/DDBJ whole genome shotgun (WGS) entry which is preliminary data.</text>
</comment>